<keyword evidence="9" id="KW-1185">Reference proteome</keyword>
<dbReference type="PANTHER" id="PTHR33048:SF47">
    <property type="entry name" value="INTEGRAL MEMBRANE PROTEIN-RELATED"/>
    <property type="match status" value="1"/>
</dbReference>
<evidence type="ECO:0000256" key="5">
    <source>
        <dbReference type="ARBA" id="ARBA00038359"/>
    </source>
</evidence>
<feature type="transmembrane region" description="Helical" evidence="6">
    <location>
        <begin position="83"/>
        <end position="107"/>
    </location>
</feature>
<evidence type="ECO:0000256" key="6">
    <source>
        <dbReference type="SAM" id="Phobius"/>
    </source>
</evidence>
<gene>
    <name evidence="8" type="ORF">N0V87_008885</name>
</gene>
<keyword evidence="4 6" id="KW-0472">Membrane</keyword>
<evidence type="ECO:0000256" key="1">
    <source>
        <dbReference type="ARBA" id="ARBA00004141"/>
    </source>
</evidence>
<organism evidence="8 9">
    <name type="scientific">Didymella glomerata</name>
    <dbReference type="NCBI Taxonomy" id="749621"/>
    <lineage>
        <taxon>Eukaryota</taxon>
        <taxon>Fungi</taxon>
        <taxon>Dikarya</taxon>
        <taxon>Ascomycota</taxon>
        <taxon>Pezizomycotina</taxon>
        <taxon>Dothideomycetes</taxon>
        <taxon>Pleosporomycetidae</taxon>
        <taxon>Pleosporales</taxon>
        <taxon>Pleosporineae</taxon>
        <taxon>Didymellaceae</taxon>
        <taxon>Didymella</taxon>
    </lineage>
</organism>
<comment type="similarity">
    <text evidence="5">Belongs to the SAT4 family.</text>
</comment>
<evidence type="ECO:0000313" key="8">
    <source>
        <dbReference type="EMBL" id="KAJ4331774.1"/>
    </source>
</evidence>
<comment type="caution">
    <text evidence="8">The sequence shown here is derived from an EMBL/GenBank/DDBJ whole genome shotgun (WGS) entry which is preliminary data.</text>
</comment>
<dbReference type="GO" id="GO:0016020">
    <property type="term" value="C:membrane"/>
    <property type="evidence" value="ECO:0007669"/>
    <property type="project" value="UniProtKB-SubCell"/>
</dbReference>
<reference evidence="8" key="1">
    <citation type="submission" date="2022-10" db="EMBL/GenBank/DDBJ databases">
        <title>Tapping the CABI collections for fungal endophytes: first genome assemblies for Collariella, Neodidymelliopsis, Ascochyta clinopodiicola, Didymella pomorum, Didymosphaeria variabile, Neocosmospora piperis and Neocucurbitaria cava.</title>
        <authorList>
            <person name="Hill R."/>
        </authorList>
    </citation>
    <scope>NUCLEOTIDE SEQUENCE</scope>
    <source>
        <strain evidence="8">IMI 360193</strain>
    </source>
</reference>
<accession>A0A9W9BXI7</accession>
<proteinExistence type="inferred from homology"/>
<dbReference type="InterPro" id="IPR049326">
    <property type="entry name" value="Rhodopsin_dom_fungi"/>
</dbReference>
<evidence type="ECO:0000256" key="3">
    <source>
        <dbReference type="ARBA" id="ARBA00022989"/>
    </source>
</evidence>
<keyword evidence="2 6" id="KW-0812">Transmembrane</keyword>
<name>A0A9W9BXI7_9PLEO</name>
<dbReference type="PANTHER" id="PTHR33048">
    <property type="entry name" value="PTH11-LIKE INTEGRAL MEMBRANE PROTEIN (AFU_ORTHOLOGUE AFUA_5G11245)"/>
    <property type="match status" value="1"/>
</dbReference>
<protein>
    <recommendedName>
        <fullName evidence="7">Rhodopsin domain-containing protein</fullName>
    </recommendedName>
</protein>
<dbReference type="OrthoDB" id="444631at2759"/>
<dbReference type="AlphaFoldDB" id="A0A9W9BXI7"/>
<evidence type="ECO:0000313" key="9">
    <source>
        <dbReference type="Proteomes" id="UP001140562"/>
    </source>
</evidence>
<feature type="transmembrane region" description="Helical" evidence="6">
    <location>
        <begin position="40"/>
        <end position="63"/>
    </location>
</feature>
<dbReference type="InterPro" id="IPR052337">
    <property type="entry name" value="SAT4-like"/>
</dbReference>
<keyword evidence="3 6" id="KW-1133">Transmembrane helix</keyword>
<evidence type="ECO:0000256" key="2">
    <source>
        <dbReference type="ARBA" id="ARBA00022692"/>
    </source>
</evidence>
<evidence type="ECO:0000259" key="7">
    <source>
        <dbReference type="Pfam" id="PF20684"/>
    </source>
</evidence>
<sequence length="129" mass="14973">MLKLVFAQSLLYQLAVNLVKATFVFQYLRIFSHLHYPRYYCFLLLFLIIGAAAWGVFGIIFLCDPVKTYWDVRVDGRCMNAEYHFWSTSIIGIVIDWAIWILPMPIVGKLRLPRRQKWGLLGVFGLGGL</sequence>
<evidence type="ECO:0000256" key="4">
    <source>
        <dbReference type="ARBA" id="ARBA00023136"/>
    </source>
</evidence>
<feature type="transmembrane region" description="Helical" evidence="6">
    <location>
        <begin position="6"/>
        <end position="28"/>
    </location>
</feature>
<feature type="domain" description="Rhodopsin" evidence="7">
    <location>
        <begin position="4"/>
        <end position="128"/>
    </location>
</feature>
<dbReference type="EMBL" id="JAPEUV010000138">
    <property type="protein sequence ID" value="KAJ4331774.1"/>
    <property type="molecule type" value="Genomic_DNA"/>
</dbReference>
<comment type="subcellular location">
    <subcellularLocation>
        <location evidence="1">Membrane</location>
        <topology evidence="1">Multi-pass membrane protein</topology>
    </subcellularLocation>
</comment>
<dbReference type="Proteomes" id="UP001140562">
    <property type="component" value="Unassembled WGS sequence"/>
</dbReference>
<dbReference type="Pfam" id="PF20684">
    <property type="entry name" value="Fung_rhodopsin"/>
    <property type="match status" value="1"/>
</dbReference>